<proteinExistence type="predicted"/>
<evidence type="ECO:0000313" key="5">
    <source>
        <dbReference type="EMBL" id="MBQ0267419.1"/>
    </source>
</evidence>
<evidence type="ECO:0000313" key="6">
    <source>
        <dbReference type="Proteomes" id="UP000674270"/>
    </source>
</evidence>
<accession>A0A8I2AJI1</accession>
<dbReference type="InterPro" id="IPR025554">
    <property type="entry name" value="DUF4140"/>
</dbReference>
<dbReference type="Pfam" id="PF13598">
    <property type="entry name" value="DUF4139"/>
    <property type="match status" value="1"/>
</dbReference>
<feature type="domain" description="DUF4139" evidence="3">
    <location>
        <begin position="221"/>
        <end position="534"/>
    </location>
</feature>
<name>A0A8I2AJI1_9GAMM</name>
<dbReference type="PANTHER" id="PTHR31005">
    <property type="entry name" value="DUF4139 DOMAIN-CONTAINING PROTEIN"/>
    <property type="match status" value="1"/>
</dbReference>
<organism evidence="5 6">
    <name type="scientific">Providencia huaxiensis</name>
    <dbReference type="NCBI Taxonomy" id="2027290"/>
    <lineage>
        <taxon>Bacteria</taxon>
        <taxon>Pseudomonadati</taxon>
        <taxon>Pseudomonadota</taxon>
        <taxon>Gammaproteobacteria</taxon>
        <taxon>Enterobacterales</taxon>
        <taxon>Morganellaceae</taxon>
        <taxon>Providencia</taxon>
    </lineage>
</organism>
<sequence>MTVSTRLVSGLLFATLLASQHVRADAETKLNKDVKLNHATVFLRGAELDNTVTLSLNKGANSVILTNIASNIDPRTLSIDLEQDDVVIRSVNIQNIATEANYPMAIAELLDQKKQLSQQIETLNIAIKVGEEQLNLLKDHRFFGENTAQTLEESAQKLNFIRQQMSNILQEQQKNQLELVELQEKATLLQAKIDEKMPSSIGEQTQIVLSIDAQKPVTAELQISYLTPDAAWSPSYDIRSLNSQSPIVLTYKADIVQNTGIDWDKVNLTLSTINPSKNITPSVLQPWRLSVYDNNAQIARQARMKMPAAPIAMYEESSVSEKKTINSGVSDFVTTSNNGVNLNYQIALPYSLKSTIKPNSLTIKQQNIDVKYKYTATPKLTEEVFLQANIEDWQSLNLLNGNANVYYGNTYVGNFIVNANQLVDTLSVPFGVDKSIQVSRESNEKMKKKPSFMGSTIQQTESYLVKVKNMHTKPIELTVYDQIPVSEDSDIKVSAIEDKNAVTNKSTGEITWDIALEPNEEKQISFSYSLSYPKDKQILGL</sequence>
<feature type="domain" description="DUF4140" evidence="4">
    <location>
        <begin position="39"/>
        <end position="137"/>
    </location>
</feature>
<evidence type="ECO:0000259" key="4">
    <source>
        <dbReference type="Pfam" id="PF13600"/>
    </source>
</evidence>
<evidence type="ECO:0000259" key="3">
    <source>
        <dbReference type="Pfam" id="PF13598"/>
    </source>
</evidence>
<dbReference type="InterPro" id="IPR011935">
    <property type="entry name" value="CHP02231"/>
</dbReference>
<feature type="chain" id="PRO_5034688283" evidence="2">
    <location>
        <begin position="25"/>
        <end position="541"/>
    </location>
</feature>
<dbReference type="NCBIfam" id="TIGR02231">
    <property type="entry name" value="mucoidy inhibitor MuiA family protein"/>
    <property type="match status" value="1"/>
</dbReference>
<dbReference type="InterPro" id="IPR037291">
    <property type="entry name" value="DUF4139"/>
</dbReference>
<keyword evidence="2" id="KW-0732">Signal</keyword>
<dbReference type="Proteomes" id="UP000674270">
    <property type="component" value="Unassembled WGS sequence"/>
</dbReference>
<dbReference type="AlphaFoldDB" id="A0A8I2AJI1"/>
<dbReference type="EMBL" id="JAGKLY010000001">
    <property type="protein sequence ID" value="MBQ0267419.1"/>
    <property type="molecule type" value="Genomic_DNA"/>
</dbReference>
<evidence type="ECO:0000256" key="2">
    <source>
        <dbReference type="SAM" id="SignalP"/>
    </source>
</evidence>
<protein>
    <submittedName>
        <fullName evidence="5">Mucoidy inhibitor MuiA family protein</fullName>
    </submittedName>
</protein>
<dbReference type="Pfam" id="PF13600">
    <property type="entry name" value="DUF4140"/>
    <property type="match status" value="1"/>
</dbReference>
<comment type="caution">
    <text evidence="5">The sequence shown here is derived from an EMBL/GenBank/DDBJ whole genome shotgun (WGS) entry which is preliminary data.</text>
</comment>
<keyword evidence="1" id="KW-0175">Coiled coil</keyword>
<evidence type="ECO:0000256" key="1">
    <source>
        <dbReference type="SAM" id="Coils"/>
    </source>
</evidence>
<dbReference type="PANTHER" id="PTHR31005:SF8">
    <property type="entry name" value="DUF4139 DOMAIN-CONTAINING PROTEIN"/>
    <property type="match status" value="1"/>
</dbReference>
<feature type="signal peptide" evidence="2">
    <location>
        <begin position="1"/>
        <end position="24"/>
    </location>
</feature>
<feature type="coiled-coil region" evidence="1">
    <location>
        <begin position="106"/>
        <end position="185"/>
    </location>
</feature>
<gene>
    <name evidence="5" type="ORF">J7T18_03775</name>
</gene>
<reference evidence="5" key="1">
    <citation type="submission" date="2021-03" db="EMBL/GenBank/DDBJ databases">
        <authorList>
            <person name="Stanton E."/>
        </authorList>
    </citation>
    <scope>NUCLEOTIDE SEQUENCE</scope>
    <source>
        <strain evidence="5">2020EL-00113</strain>
    </source>
</reference>
<dbReference type="RefSeq" id="WP_210848058.1">
    <property type="nucleotide sequence ID" value="NZ_JAGKLY010000001.1"/>
</dbReference>